<organism evidence="9 10">
    <name type="scientific">Methylocystis rosea</name>
    <dbReference type="NCBI Taxonomy" id="173366"/>
    <lineage>
        <taxon>Bacteria</taxon>
        <taxon>Pseudomonadati</taxon>
        <taxon>Pseudomonadota</taxon>
        <taxon>Alphaproteobacteria</taxon>
        <taxon>Hyphomicrobiales</taxon>
        <taxon>Methylocystaceae</taxon>
        <taxon>Methylocystis</taxon>
    </lineage>
</organism>
<dbReference type="PANTHER" id="PTHR24421:SF58">
    <property type="entry name" value="SIGNAL TRANSDUCTION HISTIDINE-PROTEIN KINASE_PHOSPHATASE UHPB"/>
    <property type="match status" value="1"/>
</dbReference>
<feature type="transmembrane region" description="Helical" evidence="7">
    <location>
        <begin position="163"/>
        <end position="188"/>
    </location>
</feature>
<evidence type="ECO:0000259" key="8">
    <source>
        <dbReference type="PROSITE" id="PS50885"/>
    </source>
</evidence>
<keyword evidence="7" id="KW-0812">Transmembrane</keyword>
<dbReference type="GO" id="GO:0046983">
    <property type="term" value="F:protein dimerization activity"/>
    <property type="evidence" value="ECO:0007669"/>
    <property type="project" value="InterPro"/>
</dbReference>
<gene>
    <name evidence="9" type="ORF">EHO51_01435</name>
</gene>
<dbReference type="SMART" id="SM00304">
    <property type="entry name" value="HAMP"/>
    <property type="match status" value="1"/>
</dbReference>
<dbReference type="Pfam" id="PF00672">
    <property type="entry name" value="HAMP"/>
    <property type="match status" value="1"/>
</dbReference>
<evidence type="ECO:0000256" key="4">
    <source>
        <dbReference type="ARBA" id="ARBA00022777"/>
    </source>
</evidence>
<dbReference type="AlphaFoldDB" id="A0A3G8M3C2"/>
<dbReference type="EMBL" id="CP034086">
    <property type="protein sequence ID" value="AZG75510.1"/>
    <property type="molecule type" value="Genomic_DNA"/>
</dbReference>
<dbReference type="Gene3D" id="3.30.565.10">
    <property type="entry name" value="Histidine kinase-like ATPase, C-terminal domain"/>
    <property type="match status" value="1"/>
</dbReference>
<comment type="subcellular location">
    <subcellularLocation>
        <location evidence="1">Membrane</location>
    </subcellularLocation>
</comment>
<dbReference type="CDD" id="cd06225">
    <property type="entry name" value="HAMP"/>
    <property type="match status" value="1"/>
</dbReference>
<dbReference type="Pfam" id="PF07730">
    <property type="entry name" value="HisKA_3"/>
    <property type="match status" value="1"/>
</dbReference>
<keyword evidence="5" id="KW-0902">Two-component regulatory system</keyword>
<keyword evidence="4" id="KW-0418">Kinase</keyword>
<name>A0A3G8M3C2_9HYPH</name>
<dbReference type="GO" id="GO:0016020">
    <property type="term" value="C:membrane"/>
    <property type="evidence" value="ECO:0007669"/>
    <property type="project" value="UniProtKB-SubCell"/>
</dbReference>
<evidence type="ECO:0000256" key="6">
    <source>
        <dbReference type="SAM" id="Coils"/>
    </source>
</evidence>
<keyword evidence="6" id="KW-0175">Coiled coil</keyword>
<dbReference type="InterPro" id="IPR003660">
    <property type="entry name" value="HAMP_dom"/>
</dbReference>
<evidence type="ECO:0000313" key="9">
    <source>
        <dbReference type="EMBL" id="AZG75510.1"/>
    </source>
</evidence>
<protein>
    <submittedName>
        <fullName evidence="9">HAMP domain-containing protein</fullName>
    </submittedName>
</protein>
<dbReference type="Gene3D" id="6.10.340.10">
    <property type="match status" value="1"/>
</dbReference>
<dbReference type="RefSeq" id="WP_124737392.1">
    <property type="nucleotide sequence ID" value="NZ_CP034086.1"/>
</dbReference>
<evidence type="ECO:0000313" key="10">
    <source>
        <dbReference type="Proteomes" id="UP000273982"/>
    </source>
</evidence>
<accession>A0A3G8M3C2</accession>
<proteinExistence type="predicted"/>
<dbReference type="KEGG" id="mros:EHO51_01435"/>
<sequence>MRLIVGLVLQLVGITLICLTLTAGWVMVDAHRAIETEAATSAERVAHHLENLYWQAILWRGSMRRDKILPVPDWESLSTLKLVSPGVCISYAPGDEAPRTLCSQLEGVGSAAPTWFAAAYERIFGAHAPIVRPLTVRQPETGAILVRADADAAIRQAWRQISIIVGVAASMAICICLLAAAAIVHALAPTRAIVRGLRQLEQGNYASRLKALTKGEFGLIARAVNDLAERLARTTAERAALTKRLFEVQEEERRALARDLHDEFGQCLTATLAFAGSIETAAARIDPGVAEDARSIARVAKRMMTTLRDALARLRSQDLDELGLEACLVQLAASWNAKAERKALIHLRLTGDLANLPQTISTSLYRIAQECLTNAMRHGDSKNVYLRVERVAPDDGLVALTVEDDGGGDASRLAAASGHGILGIRERIAAFGGSLSISDATKGVRVVARIPLVAFDSAPMKGLAPA</sequence>
<keyword evidence="2" id="KW-0597">Phosphoprotein</keyword>
<dbReference type="Gene3D" id="1.20.5.1930">
    <property type="match status" value="1"/>
</dbReference>
<evidence type="ECO:0000256" key="3">
    <source>
        <dbReference type="ARBA" id="ARBA00022679"/>
    </source>
</evidence>
<dbReference type="PANTHER" id="PTHR24421">
    <property type="entry name" value="NITRATE/NITRITE SENSOR PROTEIN NARX-RELATED"/>
    <property type="match status" value="1"/>
</dbReference>
<dbReference type="PROSITE" id="PS50885">
    <property type="entry name" value="HAMP"/>
    <property type="match status" value="1"/>
</dbReference>
<dbReference type="InterPro" id="IPR003594">
    <property type="entry name" value="HATPase_dom"/>
</dbReference>
<keyword evidence="7" id="KW-1133">Transmembrane helix</keyword>
<keyword evidence="3" id="KW-0808">Transferase</keyword>
<dbReference type="CDD" id="cd16917">
    <property type="entry name" value="HATPase_UhpB-NarQ-NarX-like"/>
    <property type="match status" value="1"/>
</dbReference>
<evidence type="ECO:0000256" key="2">
    <source>
        <dbReference type="ARBA" id="ARBA00022553"/>
    </source>
</evidence>
<dbReference type="InterPro" id="IPR011712">
    <property type="entry name" value="Sig_transdc_His_kin_sub3_dim/P"/>
</dbReference>
<feature type="coiled-coil region" evidence="6">
    <location>
        <begin position="224"/>
        <end position="251"/>
    </location>
</feature>
<feature type="domain" description="HAMP" evidence="8">
    <location>
        <begin position="184"/>
        <end position="236"/>
    </location>
</feature>
<dbReference type="InterPro" id="IPR036890">
    <property type="entry name" value="HATPase_C_sf"/>
</dbReference>
<dbReference type="Proteomes" id="UP000273982">
    <property type="component" value="Chromosome"/>
</dbReference>
<evidence type="ECO:0000256" key="1">
    <source>
        <dbReference type="ARBA" id="ARBA00004370"/>
    </source>
</evidence>
<reference evidence="9 10" key="1">
    <citation type="submission" date="2018-11" db="EMBL/GenBank/DDBJ databases">
        <title>Genome squencing of methanotrophic bacteria isolated from alkaline groundwater in Korea.</title>
        <authorList>
            <person name="Nguyen L.N."/>
        </authorList>
    </citation>
    <scope>NUCLEOTIDE SEQUENCE [LARGE SCALE GENOMIC DNA]</scope>
    <source>
        <strain evidence="9 10">GW6</strain>
    </source>
</reference>
<dbReference type="SUPFAM" id="SSF55874">
    <property type="entry name" value="ATPase domain of HSP90 chaperone/DNA topoisomerase II/histidine kinase"/>
    <property type="match status" value="1"/>
</dbReference>
<keyword evidence="7" id="KW-0472">Membrane</keyword>
<evidence type="ECO:0000256" key="7">
    <source>
        <dbReference type="SAM" id="Phobius"/>
    </source>
</evidence>
<dbReference type="Pfam" id="PF02518">
    <property type="entry name" value="HATPase_c"/>
    <property type="match status" value="1"/>
</dbReference>
<dbReference type="InterPro" id="IPR050482">
    <property type="entry name" value="Sensor_HK_TwoCompSys"/>
</dbReference>
<dbReference type="GO" id="GO:0000155">
    <property type="term" value="F:phosphorelay sensor kinase activity"/>
    <property type="evidence" value="ECO:0007669"/>
    <property type="project" value="InterPro"/>
</dbReference>
<evidence type="ECO:0000256" key="5">
    <source>
        <dbReference type="ARBA" id="ARBA00023012"/>
    </source>
</evidence>